<feature type="domain" description="Amidohydrolase-related" evidence="1">
    <location>
        <begin position="79"/>
        <end position="441"/>
    </location>
</feature>
<dbReference type="InterPro" id="IPR051781">
    <property type="entry name" value="Metallo-dep_Hydrolase"/>
</dbReference>
<dbReference type="PANTHER" id="PTHR43135">
    <property type="entry name" value="ALPHA-D-RIBOSE 1-METHYLPHOSPHONATE 5-TRIPHOSPHATE DIPHOSPHATASE"/>
    <property type="match status" value="1"/>
</dbReference>
<dbReference type="Pfam" id="PF01979">
    <property type="entry name" value="Amidohydro_1"/>
    <property type="match status" value="1"/>
</dbReference>
<dbReference type="InterPro" id="IPR032466">
    <property type="entry name" value="Metal_Hydrolase"/>
</dbReference>
<organism evidence="2 3">
    <name type="scientific">Zasmidium cellare ATCC 36951</name>
    <dbReference type="NCBI Taxonomy" id="1080233"/>
    <lineage>
        <taxon>Eukaryota</taxon>
        <taxon>Fungi</taxon>
        <taxon>Dikarya</taxon>
        <taxon>Ascomycota</taxon>
        <taxon>Pezizomycotina</taxon>
        <taxon>Dothideomycetes</taxon>
        <taxon>Dothideomycetidae</taxon>
        <taxon>Mycosphaerellales</taxon>
        <taxon>Mycosphaerellaceae</taxon>
        <taxon>Zasmidium</taxon>
    </lineage>
</organism>
<gene>
    <name evidence="2" type="ORF">M409DRAFT_36371</name>
</gene>
<dbReference type="AlphaFoldDB" id="A0A6A6CPE1"/>
<keyword evidence="3" id="KW-1185">Reference proteome</keyword>
<dbReference type="InterPro" id="IPR006680">
    <property type="entry name" value="Amidohydro-rel"/>
</dbReference>
<dbReference type="CDD" id="cd01299">
    <property type="entry name" value="Met_dep_hydrolase_A"/>
    <property type="match status" value="1"/>
</dbReference>
<dbReference type="EMBL" id="ML993590">
    <property type="protein sequence ID" value="KAF2168543.1"/>
    <property type="molecule type" value="Genomic_DNA"/>
</dbReference>
<dbReference type="RefSeq" id="XP_033669432.1">
    <property type="nucleotide sequence ID" value="XM_033810545.1"/>
</dbReference>
<sequence>MCSIPFRPIANAVDNNADASKRKLAVKIVIADLLIPGDGEPQKNAALVYQGKLILWTGGQADLPSHYHDRVVQQFHVPYLMPGLWDCHSHFIGSGPQDDALPPYQVFVSVHPATHGARLARGCWEALQRGYTSLRDLGGFGCEVAQAISDGTIVGPNIYSSGACISQLAGHGDVFALPAGDALLNLGVGETRPGHYGSNISCLVDGLDECRRAVRLQIRRGAKCIKVLASGGIMSADDNPLYAQFSPEELDVIVAEATHMGRSVAAHAHGKPGILAAVRAGVTTVEHNSFADQECIDLMKEKGNIYVATASALTALRDSNGKGLPEYVWEKAQLALKSHWHAYELAVKSGLTIALGVDTAPGYPMAHEIELAVKAGMSHLEALKAATAHGPLTVQGQVPLTGQLKEGYEADFIGVTENPVEDVRVLQDRNNIRWVWKGGRLYKGPRVGPWGEGDGGL</sequence>
<reference evidence="2" key="1">
    <citation type="journal article" date="2020" name="Stud. Mycol.">
        <title>101 Dothideomycetes genomes: a test case for predicting lifestyles and emergence of pathogens.</title>
        <authorList>
            <person name="Haridas S."/>
            <person name="Albert R."/>
            <person name="Binder M."/>
            <person name="Bloem J."/>
            <person name="Labutti K."/>
            <person name="Salamov A."/>
            <person name="Andreopoulos B."/>
            <person name="Baker S."/>
            <person name="Barry K."/>
            <person name="Bills G."/>
            <person name="Bluhm B."/>
            <person name="Cannon C."/>
            <person name="Castanera R."/>
            <person name="Culley D."/>
            <person name="Daum C."/>
            <person name="Ezra D."/>
            <person name="Gonzalez J."/>
            <person name="Henrissat B."/>
            <person name="Kuo A."/>
            <person name="Liang C."/>
            <person name="Lipzen A."/>
            <person name="Lutzoni F."/>
            <person name="Magnuson J."/>
            <person name="Mondo S."/>
            <person name="Nolan M."/>
            <person name="Ohm R."/>
            <person name="Pangilinan J."/>
            <person name="Park H.-J."/>
            <person name="Ramirez L."/>
            <person name="Alfaro M."/>
            <person name="Sun H."/>
            <person name="Tritt A."/>
            <person name="Yoshinaga Y."/>
            <person name="Zwiers L.-H."/>
            <person name="Turgeon B."/>
            <person name="Goodwin S."/>
            <person name="Spatafora J."/>
            <person name="Crous P."/>
            <person name="Grigoriev I."/>
        </authorList>
    </citation>
    <scope>NUCLEOTIDE SEQUENCE</scope>
    <source>
        <strain evidence="2">ATCC 36951</strain>
    </source>
</reference>
<dbReference type="Gene3D" id="3.20.20.140">
    <property type="entry name" value="Metal-dependent hydrolases"/>
    <property type="match status" value="1"/>
</dbReference>
<dbReference type="InterPro" id="IPR011059">
    <property type="entry name" value="Metal-dep_hydrolase_composite"/>
</dbReference>
<evidence type="ECO:0000259" key="1">
    <source>
        <dbReference type="Pfam" id="PF01979"/>
    </source>
</evidence>
<evidence type="ECO:0000313" key="2">
    <source>
        <dbReference type="EMBL" id="KAF2168543.1"/>
    </source>
</evidence>
<dbReference type="InterPro" id="IPR057744">
    <property type="entry name" value="OTAase-like"/>
</dbReference>
<evidence type="ECO:0000313" key="3">
    <source>
        <dbReference type="Proteomes" id="UP000799537"/>
    </source>
</evidence>
<dbReference type="Proteomes" id="UP000799537">
    <property type="component" value="Unassembled WGS sequence"/>
</dbReference>
<name>A0A6A6CPE1_ZASCE</name>
<dbReference type="SUPFAM" id="SSF51338">
    <property type="entry name" value="Composite domain of metallo-dependent hydrolases"/>
    <property type="match status" value="2"/>
</dbReference>
<protein>
    <recommendedName>
        <fullName evidence="1">Amidohydrolase-related domain-containing protein</fullName>
    </recommendedName>
</protein>
<dbReference type="OrthoDB" id="194468at2759"/>
<dbReference type="SUPFAM" id="SSF51556">
    <property type="entry name" value="Metallo-dependent hydrolases"/>
    <property type="match status" value="1"/>
</dbReference>
<accession>A0A6A6CPE1</accession>
<dbReference type="PANTHER" id="PTHR43135:SF3">
    <property type="entry name" value="ALPHA-D-RIBOSE 1-METHYLPHOSPHONATE 5-TRIPHOSPHATE DIPHOSPHATASE"/>
    <property type="match status" value="1"/>
</dbReference>
<dbReference type="GO" id="GO:0016810">
    <property type="term" value="F:hydrolase activity, acting on carbon-nitrogen (but not peptide) bonds"/>
    <property type="evidence" value="ECO:0007669"/>
    <property type="project" value="InterPro"/>
</dbReference>
<dbReference type="GeneID" id="54563817"/>
<proteinExistence type="predicted"/>